<name>A0ABT1Y3L6_9FIRM</name>
<organism evidence="1 2">
    <name type="scientific">Dehalobacterium formicoaceticum</name>
    <dbReference type="NCBI Taxonomy" id="51515"/>
    <lineage>
        <taxon>Bacteria</taxon>
        <taxon>Bacillati</taxon>
        <taxon>Bacillota</taxon>
        <taxon>Clostridia</taxon>
        <taxon>Eubacteriales</taxon>
        <taxon>Peptococcaceae</taxon>
        <taxon>Dehalobacterium</taxon>
    </lineage>
</organism>
<gene>
    <name evidence="1" type="ORF">NVS47_08015</name>
</gene>
<evidence type="ECO:0000313" key="2">
    <source>
        <dbReference type="Proteomes" id="UP001524944"/>
    </source>
</evidence>
<reference evidence="1 2" key="1">
    <citation type="submission" date="2022-08" db="EMBL/GenBank/DDBJ databases">
        <title>Proteogenomics of the novel Dehalobacterium formicoaceticum strain EZ94 highlights a key role of methyltransferases during anaerobic dichloromethane degradation.</title>
        <authorList>
            <person name="Wasmund K."/>
        </authorList>
    </citation>
    <scope>NUCLEOTIDE SEQUENCE [LARGE SCALE GENOMIC DNA]</scope>
    <source>
        <strain evidence="1 2">EZ94</strain>
    </source>
</reference>
<dbReference type="Proteomes" id="UP001524944">
    <property type="component" value="Unassembled WGS sequence"/>
</dbReference>
<dbReference type="RefSeq" id="WP_089609261.1">
    <property type="nucleotide sequence ID" value="NZ_CP022121.1"/>
</dbReference>
<protein>
    <submittedName>
        <fullName evidence="1">DUF3024 domain-containing protein</fullName>
    </submittedName>
</protein>
<keyword evidence="2" id="KW-1185">Reference proteome</keyword>
<sequence length="167" mass="19751">MNSNEIEMIVRATIEAMEVYGGERGFMESLHKFKLGEEKLELWISAFEEGGSPGIRALTESFDMEKEMVTEALKQINDFFQTTWPTLQHRVVRRRNRMTVSIKNKGQNNYYDLCQLRFTPFDGMWHLYWKRNNGTWFPYVSDFDNIGGLLWKTLYLVKLDEFGCFFG</sequence>
<evidence type="ECO:0000313" key="1">
    <source>
        <dbReference type="EMBL" id="MCR6545462.1"/>
    </source>
</evidence>
<comment type="caution">
    <text evidence="1">The sequence shown here is derived from an EMBL/GenBank/DDBJ whole genome shotgun (WGS) entry which is preliminary data.</text>
</comment>
<proteinExistence type="predicted"/>
<dbReference type="InterPro" id="IPR021388">
    <property type="entry name" value="DUF3024"/>
</dbReference>
<dbReference type="Pfam" id="PF11225">
    <property type="entry name" value="DUF3024"/>
    <property type="match status" value="1"/>
</dbReference>
<accession>A0ABT1Y3L6</accession>
<dbReference type="EMBL" id="JANPWE010000003">
    <property type="protein sequence ID" value="MCR6545462.1"/>
    <property type="molecule type" value="Genomic_DNA"/>
</dbReference>